<keyword evidence="1" id="KW-0812">Transmembrane</keyword>
<dbReference type="AlphaFoldDB" id="A0A433D1V7"/>
<comment type="caution">
    <text evidence="2">The sequence shown here is derived from an EMBL/GenBank/DDBJ whole genome shotgun (WGS) entry which is preliminary data.</text>
</comment>
<keyword evidence="1" id="KW-0472">Membrane</keyword>
<protein>
    <submittedName>
        <fullName evidence="2">Uncharacterized protein</fullName>
    </submittedName>
</protein>
<keyword evidence="1" id="KW-1133">Transmembrane helix</keyword>
<feature type="transmembrane region" description="Helical" evidence="1">
    <location>
        <begin position="38"/>
        <end position="57"/>
    </location>
</feature>
<organism evidence="2 3">
    <name type="scientific">Jimgerdemannia flammicorona</name>
    <dbReference type="NCBI Taxonomy" id="994334"/>
    <lineage>
        <taxon>Eukaryota</taxon>
        <taxon>Fungi</taxon>
        <taxon>Fungi incertae sedis</taxon>
        <taxon>Mucoromycota</taxon>
        <taxon>Mucoromycotina</taxon>
        <taxon>Endogonomycetes</taxon>
        <taxon>Endogonales</taxon>
        <taxon>Endogonaceae</taxon>
        <taxon>Jimgerdemannia</taxon>
    </lineage>
</organism>
<gene>
    <name evidence="2" type="ORF">BC936DRAFT_148979</name>
</gene>
<sequence>PYLNGATGRASVTALPTTALSSFIWVRKALADNCKAAFNCWFALFLLPVVVFGRSSAHLGTALRRSAMAGSEFGVMGGYVYIRRSLRFSKSISGSLSSAVAEVGSSLTKVTSLLDVFKSSAMAGSEFGVMGGYVYIRRSLRFSKSISGSLSSAVVEVGSSLTKVTSLLDVFKSSAMARSEFGVMGGYVYIRRSLRFSKSISGSLSSAVVEVGSSLTKVTSLLDVFRSSAMVGSEFGVRGGHV</sequence>
<name>A0A433D1V7_9FUNG</name>
<proteinExistence type="predicted"/>
<evidence type="ECO:0000313" key="3">
    <source>
        <dbReference type="Proteomes" id="UP000268093"/>
    </source>
</evidence>
<evidence type="ECO:0000313" key="2">
    <source>
        <dbReference type="EMBL" id="RUP44813.1"/>
    </source>
</evidence>
<dbReference type="Proteomes" id="UP000268093">
    <property type="component" value="Unassembled WGS sequence"/>
</dbReference>
<accession>A0A433D1V7</accession>
<reference evidence="2 3" key="1">
    <citation type="journal article" date="2018" name="New Phytol.">
        <title>Phylogenomics of Endogonaceae and evolution of mycorrhizas within Mucoromycota.</title>
        <authorList>
            <person name="Chang Y."/>
            <person name="Desiro A."/>
            <person name="Na H."/>
            <person name="Sandor L."/>
            <person name="Lipzen A."/>
            <person name="Clum A."/>
            <person name="Barry K."/>
            <person name="Grigoriev I.V."/>
            <person name="Martin F.M."/>
            <person name="Stajich J.E."/>
            <person name="Smith M.E."/>
            <person name="Bonito G."/>
            <person name="Spatafora J.W."/>
        </authorList>
    </citation>
    <scope>NUCLEOTIDE SEQUENCE [LARGE SCALE GENOMIC DNA]</scope>
    <source>
        <strain evidence="2 3">GMNB39</strain>
    </source>
</reference>
<feature type="non-terminal residue" evidence="2">
    <location>
        <position position="1"/>
    </location>
</feature>
<evidence type="ECO:0000256" key="1">
    <source>
        <dbReference type="SAM" id="Phobius"/>
    </source>
</evidence>
<dbReference type="EMBL" id="RBNI01008303">
    <property type="protein sequence ID" value="RUP44813.1"/>
    <property type="molecule type" value="Genomic_DNA"/>
</dbReference>
<keyword evidence="3" id="KW-1185">Reference proteome</keyword>
<feature type="non-terminal residue" evidence="2">
    <location>
        <position position="242"/>
    </location>
</feature>